<feature type="region of interest" description="Disordered" evidence="2">
    <location>
        <begin position="37"/>
        <end position="63"/>
    </location>
</feature>
<dbReference type="GO" id="GO:0016020">
    <property type="term" value="C:membrane"/>
    <property type="evidence" value="ECO:0007669"/>
    <property type="project" value="TreeGrafter"/>
</dbReference>
<dbReference type="AlphaFoldDB" id="A0A086Z279"/>
<sequence length="653" mass="69042">MGIDIFLAVGDILVAAALTWFIVWYFLSPHRRTRSGGASGERTAGQAAAASEARSNGPGLASRQEDLETLRRRTAKLTLASAILTAPVLAIDLCDRLMPGFLPSWLASPWIQAILITPVVFYCGRPVCQEGWARLRARQTDLNSLVSIATALAYAYSLAACALTGLLPEGSRQPYFDVVGAIMTLALFARLCELSAHTAALTGRLGPSYDQDRGQALTSSVAATLSKPSSAQLRVERLIARAEPLVMIVAVWTFMIWLLAGPQPHLAHAVANAVGVLIIACPTALAISVSLTFRTALGAGLAHGMLFTSPRSMGHLAATQVAVLDESALGPGLAADEDSSAAAPATATADNESPDGYAQEPCAELARASTHLRGLGVKTVVMDGGHGADPALGHEQDPVERAARQAGVDYLFTGVDGRRKARWVGLIAQDLNRAATQEVKRKKTSRRPGLVAFAALGNAEPQARQAAQVRIRLGSVAAGQAERDADAAAGAATAEGRDAAEPELLLAAGDLGGIGRAIDLARAARRTMNQNLCWGYAYNLVAVALATGVTYPLFGWMLNPMVAPVATAIAALLPMFNVRRLGRLRRLSRRWRVLARVQPELLPTLAAHRPQVIADGGRRFTLRPEGPDRQPGSADRPESGLPGSSDLPDQTRQ</sequence>
<reference evidence="4 5" key="1">
    <citation type="submission" date="2014-03" db="EMBL/GenBank/DDBJ databases">
        <title>Genomics of Bifidobacteria.</title>
        <authorList>
            <person name="Ventura M."/>
            <person name="Milani C."/>
            <person name="Lugli G.A."/>
        </authorList>
    </citation>
    <scope>NUCLEOTIDE SEQUENCE [LARGE SCALE GENOMIC DNA]</scope>
    <source>
        <strain evidence="4 5">DSM 22766</strain>
    </source>
</reference>
<feature type="region of interest" description="Disordered" evidence="2">
    <location>
        <begin position="616"/>
        <end position="653"/>
    </location>
</feature>
<keyword evidence="5" id="KW-1185">Reference proteome</keyword>
<dbReference type="KEGG" id="bact:AB656_04985"/>
<organism evidence="4 5">
    <name type="scientific">Bifidobacterium actinocoloniiforme DSM 22766</name>
    <dbReference type="NCBI Taxonomy" id="1437605"/>
    <lineage>
        <taxon>Bacteria</taxon>
        <taxon>Bacillati</taxon>
        <taxon>Actinomycetota</taxon>
        <taxon>Actinomycetes</taxon>
        <taxon>Bifidobacteriales</taxon>
        <taxon>Bifidobacteriaceae</taxon>
        <taxon>Bifidobacterium</taxon>
    </lineage>
</organism>
<name>A0A086Z279_9BIFI</name>
<keyword evidence="1" id="KW-1278">Translocase</keyword>
<feature type="transmembrane region" description="Helical" evidence="3">
    <location>
        <begin position="238"/>
        <end position="260"/>
    </location>
</feature>
<evidence type="ECO:0000313" key="4">
    <source>
        <dbReference type="EMBL" id="KFI40629.1"/>
    </source>
</evidence>
<keyword evidence="3" id="KW-0472">Membrane</keyword>
<dbReference type="SUPFAM" id="SSF81665">
    <property type="entry name" value="Calcium ATPase, transmembrane domain M"/>
    <property type="match status" value="1"/>
</dbReference>
<keyword evidence="3" id="KW-0812">Transmembrane</keyword>
<dbReference type="GO" id="GO:0016787">
    <property type="term" value="F:hydrolase activity"/>
    <property type="evidence" value="ECO:0007669"/>
    <property type="project" value="UniProtKB-KW"/>
</dbReference>
<dbReference type="RefSeq" id="WP_033504985.1">
    <property type="nucleotide sequence ID" value="NZ_CP011786.1"/>
</dbReference>
<evidence type="ECO:0000313" key="5">
    <source>
        <dbReference type="Proteomes" id="UP000029015"/>
    </source>
</evidence>
<gene>
    <name evidence="4" type="ORF">BACT_1333</name>
</gene>
<dbReference type="GO" id="GO:0005507">
    <property type="term" value="F:copper ion binding"/>
    <property type="evidence" value="ECO:0007669"/>
    <property type="project" value="TreeGrafter"/>
</dbReference>
<feature type="transmembrane region" description="Helical" evidence="3">
    <location>
        <begin position="104"/>
        <end position="124"/>
    </location>
</feature>
<proteinExistence type="predicted"/>
<feature type="transmembrane region" description="Helical" evidence="3">
    <location>
        <begin position="560"/>
        <end position="578"/>
    </location>
</feature>
<dbReference type="GO" id="GO:0055070">
    <property type="term" value="P:copper ion homeostasis"/>
    <property type="evidence" value="ECO:0007669"/>
    <property type="project" value="TreeGrafter"/>
</dbReference>
<comment type="caution">
    <text evidence="4">The sequence shown here is derived from an EMBL/GenBank/DDBJ whole genome shotgun (WGS) entry which is preliminary data.</text>
</comment>
<evidence type="ECO:0000256" key="1">
    <source>
        <dbReference type="ARBA" id="ARBA00022967"/>
    </source>
</evidence>
<feature type="compositionally biased region" description="Low complexity" evidence="2">
    <location>
        <begin position="340"/>
        <end position="351"/>
    </location>
</feature>
<dbReference type="GO" id="GO:0043682">
    <property type="term" value="F:P-type divalent copper transporter activity"/>
    <property type="evidence" value="ECO:0007669"/>
    <property type="project" value="TreeGrafter"/>
</dbReference>
<keyword evidence="3" id="KW-1133">Transmembrane helix</keyword>
<feature type="transmembrane region" description="Helical" evidence="3">
    <location>
        <begin position="266"/>
        <end position="287"/>
    </location>
</feature>
<evidence type="ECO:0000256" key="2">
    <source>
        <dbReference type="SAM" id="MobiDB-lite"/>
    </source>
</evidence>
<dbReference type="eggNOG" id="COG2217">
    <property type="taxonomic scope" value="Bacteria"/>
</dbReference>
<protein>
    <submittedName>
        <fullName evidence="4">Putative copper-translocating P-type ATPase</fullName>
        <ecNumber evidence="4">3.6.3.53</ecNumber>
    </submittedName>
</protein>
<dbReference type="PANTHER" id="PTHR43520">
    <property type="entry name" value="ATP7, ISOFORM B"/>
    <property type="match status" value="1"/>
</dbReference>
<keyword evidence="4" id="KW-0378">Hydrolase</keyword>
<evidence type="ECO:0000256" key="3">
    <source>
        <dbReference type="SAM" id="Phobius"/>
    </source>
</evidence>
<feature type="transmembrane region" description="Helical" evidence="3">
    <location>
        <begin position="145"/>
        <end position="167"/>
    </location>
</feature>
<dbReference type="OrthoDB" id="3240599at2"/>
<feature type="compositionally biased region" description="Low complexity" evidence="2">
    <location>
        <begin position="40"/>
        <end position="54"/>
    </location>
</feature>
<dbReference type="PANTHER" id="PTHR43520:SF8">
    <property type="entry name" value="P-TYPE CU(+) TRANSPORTER"/>
    <property type="match status" value="1"/>
</dbReference>
<feature type="transmembrane region" description="Helical" evidence="3">
    <location>
        <begin position="77"/>
        <end position="98"/>
    </location>
</feature>
<accession>A0A086Z279</accession>
<feature type="transmembrane region" description="Helical" evidence="3">
    <location>
        <begin position="173"/>
        <end position="192"/>
    </location>
</feature>
<dbReference type="STRING" id="1437605.AB656_04985"/>
<dbReference type="Proteomes" id="UP000029015">
    <property type="component" value="Unassembled WGS sequence"/>
</dbReference>
<feature type="transmembrane region" description="Helical" evidence="3">
    <location>
        <begin position="6"/>
        <end position="27"/>
    </location>
</feature>
<dbReference type="InterPro" id="IPR023298">
    <property type="entry name" value="ATPase_P-typ_TM_dom_sf"/>
</dbReference>
<feature type="region of interest" description="Disordered" evidence="2">
    <location>
        <begin position="333"/>
        <end position="358"/>
    </location>
</feature>
<dbReference type="EC" id="3.6.3.53" evidence="4"/>
<feature type="transmembrane region" description="Helical" evidence="3">
    <location>
        <begin position="532"/>
        <end position="554"/>
    </location>
</feature>
<dbReference type="EMBL" id="JGYK01000001">
    <property type="protein sequence ID" value="KFI40629.1"/>
    <property type="molecule type" value="Genomic_DNA"/>
</dbReference>